<dbReference type="RefSeq" id="XP_052948873.1">
    <property type="nucleotide sequence ID" value="XM_053087756.1"/>
</dbReference>
<reference evidence="2" key="1">
    <citation type="journal article" date="2022" name="G3 (Bethesda)">
        <title>High quality genome of the basidiomycete yeast Dioszegia hungarica PDD-24b-2 isolated from cloud water.</title>
        <authorList>
            <person name="Jarrige D."/>
            <person name="Haridas S."/>
            <person name="Bleykasten-Grosshans C."/>
            <person name="Joly M."/>
            <person name="Nadalig T."/>
            <person name="Sancelme M."/>
            <person name="Vuilleumier S."/>
            <person name="Grigoriev I.V."/>
            <person name="Amato P."/>
            <person name="Bringel F."/>
        </authorList>
    </citation>
    <scope>NUCLEOTIDE SEQUENCE</scope>
    <source>
        <strain evidence="2">PDD-24b-2</strain>
    </source>
</reference>
<evidence type="ECO:0000313" key="3">
    <source>
        <dbReference type="Proteomes" id="UP001164286"/>
    </source>
</evidence>
<organism evidence="2 3">
    <name type="scientific">Dioszegia hungarica</name>
    <dbReference type="NCBI Taxonomy" id="4972"/>
    <lineage>
        <taxon>Eukaryota</taxon>
        <taxon>Fungi</taxon>
        <taxon>Dikarya</taxon>
        <taxon>Basidiomycota</taxon>
        <taxon>Agaricomycotina</taxon>
        <taxon>Tremellomycetes</taxon>
        <taxon>Tremellales</taxon>
        <taxon>Bulleribasidiaceae</taxon>
        <taxon>Dioszegia</taxon>
    </lineage>
</organism>
<name>A0AA38HEW9_9TREE</name>
<dbReference type="EMBL" id="JAKWFO010000001">
    <property type="protein sequence ID" value="KAI9639096.1"/>
    <property type="molecule type" value="Genomic_DNA"/>
</dbReference>
<accession>A0AA38HEW9</accession>
<proteinExistence type="predicted"/>
<sequence>MAPPMLHLSAPRRPTAHPKTSALSSGASTGLQPADIEHKYPSLTDLTGDPGCADWASIEMNEAELRRFRSLDLTNTYVKACVTAAVVQHALERNTLLEDFGSGGSMWTLASVTASLLAHAKRRANDGTERCSSELRKSLTSLDTCLRAAEESAVVRAYTVKQLNNKVKSFEELRKYIARQRGKKYYPWRFADDFKIHSSCRSATSEVARRITEIYTDCIWKGEALTARELWFPQ</sequence>
<comment type="caution">
    <text evidence="2">The sequence shown here is derived from an EMBL/GenBank/DDBJ whole genome shotgun (WGS) entry which is preliminary data.</text>
</comment>
<protein>
    <submittedName>
        <fullName evidence="2">Uncharacterized protein</fullName>
    </submittedName>
</protein>
<gene>
    <name evidence="2" type="ORF">MKK02DRAFT_29232</name>
</gene>
<dbReference type="AlphaFoldDB" id="A0AA38HEW9"/>
<dbReference type="GeneID" id="77726961"/>
<dbReference type="Proteomes" id="UP001164286">
    <property type="component" value="Unassembled WGS sequence"/>
</dbReference>
<feature type="compositionally biased region" description="Polar residues" evidence="1">
    <location>
        <begin position="21"/>
        <end position="31"/>
    </location>
</feature>
<evidence type="ECO:0000313" key="2">
    <source>
        <dbReference type="EMBL" id="KAI9639096.1"/>
    </source>
</evidence>
<keyword evidence="3" id="KW-1185">Reference proteome</keyword>
<feature type="region of interest" description="Disordered" evidence="1">
    <location>
        <begin position="1"/>
        <end position="34"/>
    </location>
</feature>
<evidence type="ECO:0000256" key="1">
    <source>
        <dbReference type="SAM" id="MobiDB-lite"/>
    </source>
</evidence>